<keyword evidence="3" id="KW-1003">Cell membrane</keyword>
<evidence type="ECO:0000256" key="6">
    <source>
        <dbReference type="ARBA" id="ARBA00022840"/>
    </source>
</evidence>
<dbReference type="RefSeq" id="WP_146138425.1">
    <property type="nucleotide sequence ID" value="NZ_PVWO01000332.1"/>
</dbReference>
<dbReference type="PANTHER" id="PTHR24221:SF647">
    <property type="entry name" value="BLL6336 PROTEIN"/>
    <property type="match status" value="1"/>
</dbReference>
<keyword evidence="5" id="KW-0547">Nucleotide-binding</keyword>
<dbReference type="OrthoDB" id="516912at2"/>
<feature type="domain" description="ABC transmembrane type-1" evidence="11">
    <location>
        <begin position="1"/>
        <end position="170"/>
    </location>
</feature>
<dbReference type="InterPro" id="IPR003593">
    <property type="entry name" value="AAA+_ATPase"/>
</dbReference>
<dbReference type="InterPro" id="IPR011527">
    <property type="entry name" value="ABC1_TM_dom"/>
</dbReference>
<evidence type="ECO:0000259" key="10">
    <source>
        <dbReference type="PROSITE" id="PS50893"/>
    </source>
</evidence>
<comment type="subcellular location">
    <subcellularLocation>
        <location evidence="1">Cell membrane</location>
        <topology evidence="1">Multi-pass membrane protein</topology>
    </subcellularLocation>
</comment>
<dbReference type="Proteomes" id="UP000238937">
    <property type="component" value="Unassembled WGS sequence"/>
</dbReference>
<evidence type="ECO:0000256" key="5">
    <source>
        <dbReference type="ARBA" id="ARBA00022741"/>
    </source>
</evidence>
<evidence type="ECO:0000256" key="8">
    <source>
        <dbReference type="ARBA" id="ARBA00023136"/>
    </source>
</evidence>
<dbReference type="SUPFAM" id="SSF52540">
    <property type="entry name" value="P-loop containing nucleoside triphosphate hydrolases"/>
    <property type="match status" value="1"/>
</dbReference>
<keyword evidence="8 9" id="KW-0472">Membrane</keyword>
<evidence type="ECO:0000256" key="3">
    <source>
        <dbReference type="ARBA" id="ARBA00022475"/>
    </source>
</evidence>
<sequence length="447" mass="49690">GQPIVVMLDMLSVFVYATMMFVYNWKLALATLVTIPPFLILNFASTPFLQKMSREVFTATNHENSYLIEALTGVRTVKSMSVEKAVRWQWEERLNKEIRISFRGQMISLQLGALSSAISTIGSVATTWIGASLVISGEFTIGQLFAFNMISGNVTGPFLRLAGLWTQLQEMTIAVERLCDVIEAKPEENRELSYRDLGTFRGRVKFENVTFKYSPDAERNILENINFEIAPNQTIAVVGRSGSGKSTLAKLILGLYVPTSGKISVDEIDLKTISLKSLRSQVGVVDQDTFLFSGTIKSNISLARPGADISEVERAAELAGAAEFIEKMPMRYETEIGEGGGMLSGGQRQRIAIARSLLDNPKLLIFDEATSSLDTESERTVQNNLEKIRHDRSTIIIAHRLSTVQNADRILVLDKGLLIEQGTHDELMSQRGHYYYLNHQQLATIPA</sequence>
<dbReference type="InterPro" id="IPR017871">
    <property type="entry name" value="ABC_transporter-like_CS"/>
</dbReference>
<organism evidence="12 13">
    <name type="scientific">Chamaesiphon polymorphus CCALA 037</name>
    <dbReference type="NCBI Taxonomy" id="2107692"/>
    <lineage>
        <taxon>Bacteria</taxon>
        <taxon>Bacillati</taxon>
        <taxon>Cyanobacteriota</taxon>
        <taxon>Cyanophyceae</taxon>
        <taxon>Gomontiellales</taxon>
        <taxon>Chamaesiphonaceae</taxon>
        <taxon>Chamaesiphon</taxon>
    </lineage>
</organism>
<evidence type="ECO:0000256" key="2">
    <source>
        <dbReference type="ARBA" id="ARBA00022448"/>
    </source>
</evidence>
<dbReference type="GO" id="GO:0034040">
    <property type="term" value="F:ATPase-coupled lipid transmembrane transporter activity"/>
    <property type="evidence" value="ECO:0007669"/>
    <property type="project" value="TreeGrafter"/>
</dbReference>
<dbReference type="InterPro" id="IPR003439">
    <property type="entry name" value="ABC_transporter-like_ATP-bd"/>
</dbReference>
<dbReference type="InterPro" id="IPR027417">
    <property type="entry name" value="P-loop_NTPase"/>
</dbReference>
<dbReference type="PROSITE" id="PS00211">
    <property type="entry name" value="ABC_TRANSPORTER_1"/>
    <property type="match status" value="1"/>
</dbReference>
<dbReference type="PROSITE" id="PS50893">
    <property type="entry name" value="ABC_TRANSPORTER_2"/>
    <property type="match status" value="1"/>
</dbReference>
<keyword evidence="7 9" id="KW-1133">Transmembrane helix</keyword>
<evidence type="ECO:0000256" key="1">
    <source>
        <dbReference type="ARBA" id="ARBA00004651"/>
    </source>
</evidence>
<evidence type="ECO:0000313" key="13">
    <source>
        <dbReference type="Proteomes" id="UP000238937"/>
    </source>
</evidence>
<evidence type="ECO:0000256" key="4">
    <source>
        <dbReference type="ARBA" id="ARBA00022692"/>
    </source>
</evidence>
<keyword evidence="6" id="KW-0067">ATP-binding</keyword>
<dbReference type="Gene3D" id="3.40.50.300">
    <property type="entry name" value="P-loop containing nucleotide triphosphate hydrolases"/>
    <property type="match status" value="1"/>
</dbReference>
<feature type="domain" description="ABC transporter" evidence="10">
    <location>
        <begin position="204"/>
        <end position="440"/>
    </location>
</feature>
<evidence type="ECO:0000259" key="11">
    <source>
        <dbReference type="PROSITE" id="PS50929"/>
    </source>
</evidence>
<dbReference type="EMBL" id="PVWO01000332">
    <property type="protein sequence ID" value="PSB52265.1"/>
    <property type="molecule type" value="Genomic_DNA"/>
</dbReference>
<evidence type="ECO:0000256" key="7">
    <source>
        <dbReference type="ARBA" id="ARBA00022989"/>
    </source>
</evidence>
<protein>
    <submittedName>
        <fullName evidence="12">Peptidase C39</fullName>
    </submittedName>
</protein>
<keyword evidence="13" id="KW-1185">Reference proteome</keyword>
<dbReference type="GO" id="GO:0005524">
    <property type="term" value="F:ATP binding"/>
    <property type="evidence" value="ECO:0007669"/>
    <property type="project" value="UniProtKB-KW"/>
</dbReference>
<comment type="caution">
    <text evidence="12">The sequence shown here is derived from an EMBL/GenBank/DDBJ whole genome shotgun (WGS) entry which is preliminary data.</text>
</comment>
<name>A0A2T1G4V3_9CYAN</name>
<dbReference type="Pfam" id="PF00664">
    <property type="entry name" value="ABC_membrane"/>
    <property type="match status" value="1"/>
</dbReference>
<dbReference type="GO" id="GO:0005886">
    <property type="term" value="C:plasma membrane"/>
    <property type="evidence" value="ECO:0007669"/>
    <property type="project" value="UniProtKB-SubCell"/>
</dbReference>
<feature type="non-terminal residue" evidence="12">
    <location>
        <position position="1"/>
    </location>
</feature>
<dbReference type="GO" id="GO:0016887">
    <property type="term" value="F:ATP hydrolysis activity"/>
    <property type="evidence" value="ECO:0007669"/>
    <property type="project" value="InterPro"/>
</dbReference>
<dbReference type="GO" id="GO:0140359">
    <property type="term" value="F:ABC-type transporter activity"/>
    <property type="evidence" value="ECO:0007669"/>
    <property type="project" value="InterPro"/>
</dbReference>
<dbReference type="Pfam" id="PF00005">
    <property type="entry name" value="ABC_tran"/>
    <property type="match status" value="1"/>
</dbReference>
<evidence type="ECO:0000313" key="12">
    <source>
        <dbReference type="EMBL" id="PSB52265.1"/>
    </source>
</evidence>
<dbReference type="InterPro" id="IPR039421">
    <property type="entry name" value="Type_1_exporter"/>
</dbReference>
<feature type="transmembrane region" description="Helical" evidence="9">
    <location>
        <begin position="20"/>
        <end position="44"/>
    </location>
</feature>
<accession>A0A2T1G4V3</accession>
<dbReference type="FunFam" id="3.40.50.300:FF:000221">
    <property type="entry name" value="Multidrug ABC transporter ATP-binding protein"/>
    <property type="match status" value="1"/>
</dbReference>
<evidence type="ECO:0000256" key="9">
    <source>
        <dbReference type="SAM" id="Phobius"/>
    </source>
</evidence>
<dbReference type="PROSITE" id="PS50929">
    <property type="entry name" value="ABC_TM1F"/>
    <property type="match status" value="1"/>
</dbReference>
<dbReference type="Gene3D" id="1.20.1560.10">
    <property type="entry name" value="ABC transporter type 1, transmembrane domain"/>
    <property type="match status" value="1"/>
</dbReference>
<proteinExistence type="predicted"/>
<dbReference type="PANTHER" id="PTHR24221">
    <property type="entry name" value="ATP-BINDING CASSETTE SUB-FAMILY B"/>
    <property type="match status" value="1"/>
</dbReference>
<keyword evidence="4 9" id="KW-0812">Transmembrane</keyword>
<reference evidence="12 13" key="1">
    <citation type="submission" date="2018-03" db="EMBL/GenBank/DDBJ databases">
        <title>The ancient ancestry and fast evolution of plastids.</title>
        <authorList>
            <person name="Moore K.R."/>
            <person name="Magnabosco C."/>
            <person name="Momper L."/>
            <person name="Gold D.A."/>
            <person name="Bosak T."/>
            <person name="Fournier G.P."/>
        </authorList>
    </citation>
    <scope>NUCLEOTIDE SEQUENCE [LARGE SCALE GENOMIC DNA]</scope>
    <source>
        <strain evidence="12 13">CCALA 037</strain>
    </source>
</reference>
<dbReference type="AlphaFoldDB" id="A0A2T1G4V3"/>
<gene>
    <name evidence="12" type="ORF">C7B77_20695</name>
</gene>
<dbReference type="SMART" id="SM00382">
    <property type="entry name" value="AAA"/>
    <property type="match status" value="1"/>
</dbReference>
<keyword evidence="2" id="KW-0813">Transport</keyword>
<dbReference type="InterPro" id="IPR036640">
    <property type="entry name" value="ABC1_TM_sf"/>
</dbReference>
<dbReference type="SUPFAM" id="SSF90123">
    <property type="entry name" value="ABC transporter transmembrane region"/>
    <property type="match status" value="1"/>
</dbReference>